<dbReference type="Gene3D" id="3.40.50.150">
    <property type="entry name" value="Vaccinia Virus protein VP39"/>
    <property type="match status" value="1"/>
</dbReference>
<dbReference type="InterPro" id="IPR029063">
    <property type="entry name" value="SAM-dependent_MTases_sf"/>
</dbReference>
<dbReference type="Pfam" id="PF13649">
    <property type="entry name" value="Methyltransf_25"/>
    <property type="match status" value="1"/>
</dbReference>
<protein>
    <submittedName>
        <fullName evidence="2">Ubiquinone/menaquinone biosynthesis C-methylase UbiE</fullName>
    </submittedName>
</protein>
<dbReference type="InterPro" id="IPR041698">
    <property type="entry name" value="Methyltransf_25"/>
</dbReference>
<dbReference type="SUPFAM" id="SSF53335">
    <property type="entry name" value="S-adenosyl-L-methionine-dependent methyltransferases"/>
    <property type="match status" value="1"/>
</dbReference>
<accession>A0ABY1PTS3</accession>
<comment type="caution">
    <text evidence="2">The sequence shown here is derived from an EMBL/GenBank/DDBJ whole genome shotgun (WGS) entry which is preliminary data.</text>
</comment>
<organism evidence="2 3">
    <name type="scientific">Neorhodopirellula lusitana</name>
    <dbReference type="NCBI Taxonomy" id="445327"/>
    <lineage>
        <taxon>Bacteria</taxon>
        <taxon>Pseudomonadati</taxon>
        <taxon>Planctomycetota</taxon>
        <taxon>Planctomycetia</taxon>
        <taxon>Pirellulales</taxon>
        <taxon>Pirellulaceae</taxon>
        <taxon>Neorhodopirellula</taxon>
    </lineage>
</organism>
<dbReference type="CDD" id="cd02440">
    <property type="entry name" value="AdoMet_MTases"/>
    <property type="match status" value="1"/>
</dbReference>
<proteinExistence type="predicted"/>
<keyword evidence="3" id="KW-1185">Reference proteome</keyword>
<sequence length="250" mass="28727">MTNAIREQTRERSQRGYNRISFCYRTLEQLVFGTQLQQARVALIDALPSWDRMLILGDGDGRLLEAILKHRSSRIDTPCHVKPPCLVASVDQSERMLMRQRQRIEALNLADHVQWIHADALAFLPDRHAFDVIVMPFFLDCFDATELERGLPQWLDGLKRDGTLYYVDFVIPAAGWKRRRAQILSAAMHFFFCITTGLKNRKLIDVVPNLQRNGLQQVASTLHSHDMIATSFFQLRKQSGAKQSSLSLFD</sequence>
<reference evidence="2 3" key="1">
    <citation type="submission" date="2017-05" db="EMBL/GenBank/DDBJ databases">
        <authorList>
            <person name="Varghese N."/>
            <person name="Submissions S."/>
        </authorList>
    </citation>
    <scope>NUCLEOTIDE SEQUENCE [LARGE SCALE GENOMIC DNA]</scope>
    <source>
        <strain evidence="2 3">DSM 25457</strain>
    </source>
</reference>
<dbReference type="EMBL" id="FXUG01000002">
    <property type="protein sequence ID" value="SMP47166.1"/>
    <property type="molecule type" value="Genomic_DNA"/>
</dbReference>
<dbReference type="RefSeq" id="WP_283431577.1">
    <property type="nucleotide sequence ID" value="NZ_FXUG01000002.1"/>
</dbReference>
<gene>
    <name evidence="2" type="ORF">SAMN06265222_102253</name>
</gene>
<feature type="domain" description="Methyltransferase" evidence="1">
    <location>
        <begin position="84"/>
        <end position="162"/>
    </location>
</feature>
<name>A0ABY1PTS3_9BACT</name>
<evidence type="ECO:0000313" key="3">
    <source>
        <dbReference type="Proteomes" id="UP001158067"/>
    </source>
</evidence>
<evidence type="ECO:0000313" key="2">
    <source>
        <dbReference type="EMBL" id="SMP47166.1"/>
    </source>
</evidence>
<evidence type="ECO:0000259" key="1">
    <source>
        <dbReference type="Pfam" id="PF13649"/>
    </source>
</evidence>
<dbReference type="Proteomes" id="UP001158067">
    <property type="component" value="Unassembled WGS sequence"/>
</dbReference>
<keyword evidence="2" id="KW-0830">Ubiquinone</keyword>